<sequence>MNDGSQFAGWVRKILGEKEFAAVLEQPLTQATVPPIQIYSETSKRMEKDLLPLENKQVVQQETRLKNRFNQTMSRVESLRSNYNAYFSEKKSSSTDQQFNIANSLPKDPDSDSETFLFENDQDLIELYELYESSSTFLGSETHKENKLKSIHQPILQLPNKPRRQITKLSEPETMNQKAYTTRLMTGSQFFNSSRKNNGNSKAPQSKNSSFNNTILDNSLSHLQQRQSQKGDLNVNQMGRGGIKKEQQTRKKVIIIEKKRKKKIQRIPHTQKQMIKQPFDKSLEKEIILDFLMQPLNANETMNRENPAMGVVFYLHLKNVIKTSLKNGSKVSKYQLMSNVDDSMVRRGKCSLKMAEWIYNRKFFNKDFVRKKRKRGRRTLEKSQNGGKVKTKKTTHKQPKKNKQKIIIKNKRKNLQK</sequence>
<evidence type="ECO:0000256" key="1">
    <source>
        <dbReference type="SAM" id="MobiDB-lite"/>
    </source>
</evidence>
<comment type="caution">
    <text evidence="2">The sequence shown here is derived from an EMBL/GenBank/DDBJ whole genome shotgun (WGS) entry which is preliminary data.</text>
</comment>
<feature type="compositionally biased region" description="Basic residues" evidence="1">
    <location>
        <begin position="389"/>
        <end position="417"/>
    </location>
</feature>
<evidence type="ECO:0000313" key="2">
    <source>
        <dbReference type="EMBL" id="KAJ3448695.1"/>
    </source>
</evidence>
<accession>A0AAV8A7E9</accession>
<dbReference type="EMBL" id="JANTQA010000015">
    <property type="protein sequence ID" value="KAJ3448695.1"/>
    <property type="molecule type" value="Genomic_DNA"/>
</dbReference>
<dbReference type="Proteomes" id="UP001146793">
    <property type="component" value="Unassembled WGS sequence"/>
</dbReference>
<dbReference type="AlphaFoldDB" id="A0AAV8A7E9"/>
<name>A0AAV8A7E9_9EUKA</name>
<evidence type="ECO:0000313" key="3">
    <source>
        <dbReference type="Proteomes" id="UP001146793"/>
    </source>
</evidence>
<feature type="region of interest" description="Disordered" evidence="1">
    <location>
        <begin position="190"/>
        <end position="249"/>
    </location>
</feature>
<proteinExistence type="predicted"/>
<feature type="region of interest" description="Disordered" evidence="1">
    <location>
        <begin position="374"/>
        <end position="417"/>
    </location>
</feature>
<gene>
    <name evidence="2" type="ORF">M0812_01177</name>
</gene>
<reference evidence="2" key="1">
    <citation type="submission" date="2022-08" db="EMBL/GenBank/DDBJ databases">
        <title>Novel sulphate-reducing endosymbionts in the free-living metamonad Anaeramoeba.</title>
        <authorList>
            <person name="Jerlstrom-Hultqvist J."/>
            <person name="Cepicka I."/>
            <person name="Gallot-Lavallee L."/>
            <person name="Salas-Leiva D."/>
            <person name="Curtis B.A."/>
            <person name="Zahonova K."/>
            <person name="Pipaliya S."/>
            <person name="Dacks J."/>
            <person name="Roger A.J."/>
        </authorList>
    </citation>
    <scope>NUCLEOTIDE SEQUENCE</scope>
    <source>
        <strain evidence="2">Busselton2</strain>
    </source>
</reference>
<organism evidence="2 3">
    <name type="scientific">Anaeramoeba flamelloides</name>
    <dbReference type="NCBI Taxonomy" id="1746091"/>
    <lineage>
        <taxon>Eukaryota</taxon>
        <taxon>Metamonada</taxon>
        <taxon>Anaeramoebidae</taxon>
        <taxon>Anaeramoeba</taxon>
    </lineage>
</organism>
<feature type="compositionally biased region" description="Polar residues" evidence="1">
    <location>
        <begin position="190"/>
        <end position="237"/>
    </location>
</feature>
<protein>
    <submittedName>
        <fullName evidence="2">Uncharacterized protein</fullName>
    </submittedName>
</protein>